<name>A0AA38XJ18_9EURO</name>
<evidence type="ECO:0000313" key="3">
    <source>
        <dbReference type="Proteomes" id="UP001172673"/>
    </source>
</evidence>
<feature type="region of interest" description="Disordered" evidence="1">
    <location>
        <begin position="50"/>
        <end position="69"/>
    </location>
</feature>
<reference evidence="2" key="1">
    <citation type="submission" date="2022-10" db="EMBL/GenBank/DDBJ databases">
        <title>Culturing micro-colonial fungi from biological soil crusts in the Mojave desert and describing Neophaeococcomyces mojavensis, and introducing the new genera and species Taxawa tesnikishii.</title>
        <authorList>
            <person name="Kurbessoian T."/>
            <person name="Stajich J.E."/>
        </authorList>
    </citation>
    <scope>NUCLEOTIDE SEQUENCE</scope>
    <source>
        <strain evidence="2">TK_41</strain>
    </source>
</reference>
<gene>
    <name evidence="2" type="ORF">H2200_002477</name>
</gene>
<accession>A0AA38XJ18</accession>
<organism evidence="2 3">
    <name type="scientific">Cladophialophora chaetospira</name>
    <dbReference type="NCBI Taxonomy" id="386627"/>
    <lineage>
        <taxon>Eukaryota</taxon>
        <taxon>Fungi</taxon>
        <taxon>Dikarya</taxon>
        <taxon>Ascomycota</taxon>
        <taxon>Pezizomycotina</taxon>
        <taxon>Eurotiomycetes</taxon>
        <taxon>Chaetothyriomycetidae</taxon>
        <taxon>Chaetothyriales</taxon>
        <taxon>Herpotrichiellaceae</taxon>
        <taxon>Cladophialophora</taxon>
    </lineage>
</organism>
<protein>
    <submittedName>
        <fullName evidence="2">Uncharacterized protein</fullName>
    </submittedName>
</protein>
<proteinExistence type="predicted"/>
<evidence type="ECO:0000256" key="1">
    <source>
        <dbReference type="SAM" id="MobiDB-lite"/>
    </source>
</evidence>
<sequence>MPFSDQSSALSPSPTKSKKVLLTDRMTSAIQASSAFRTVATQASLSVDSLKSAQMDSPHPASQHSVQKPPSLLSLPYDVRVRIYEFLQPSIEVGTHSQVDAIRRKSRPSLAEQMFHVKIMDICQQISAEMKSLPALPRLTVSGRKGGLLYYTGCGFSEWGPEKVYKLVLDDSRFAKLWEGRLDFGFPFFDRKKCPNLRVVEFSPIIKVSPDPYDTPYWHRVQGHKRIYNITLPASPLPLVTEWLKHREGKTISGLSQQFNLATAWSTGEQDPNLHQNLQQTDALVRERDLELIIHYKFGLRGTDSDWPFCDTRNVLFEEFFEVLIVWDKDDVRIENLPEVRDMVWWREWVDSGKVEELDQFEMEVSEGSNLWVTCDMDLSRD</sequence>
<dbReference type="AlphaFoldDB" id="A0AA38XJ18"/>
<evidence type="ECO:0000313" key="2">
    <source>
        <dbReference type="EMBL" id="KAJ9614341.1"/>
    </source>
</evidence>
<keyword evidence="3" id="KW-1185">Reference proteome</keyword>
<dbReference type="Proteomes" id="UP001172673">
    <property type="component" value="Unassembled WGS sequence"/>
</dbReference>
<comment type="caution">
    <text evidence="2">The sequence shown here is derived from an EMBL/GenBank/DDBJ whole genome shotgun (WGS) entry which is preliminary data.</text>
</comment>
<dbReference type="EMBL" id="JAPDRK010000003">
    <property type="protein sequence ID" value="KAJ9614341.1"/>
    <property type="molecule type" value="Genomic_DNA"/>
</dbReference>
<feature type="compositionally biased region" description="Polar residues" evidence="1">
    <location>
        <begin position="50"/>
        <end position="68"/>
    </location>
</feature>